<dbReference type="PROSITE" id="PS51165">
    <property type="entry name" value="THUMP"/>
    <property type="match status" value="1"/>
</dbReference>
<keyword evidence="22" id="KW-1185">Reference proteome</keyword>
<evidence type="ECO:0000256" key="1">
    <source>
        <dbReference type="ARBA" id="ARBA00004496"/>
    </source>
</evidence>
<evidence type="ECO:0000259" key="20">
    <source>
        <dbReference type="PROSITE" id="PS51165"/>
    </source>
</evidence>
<dbReference type="Pfam" id="PF22025">
    <property type="entry name" value="ThiI_fer"/>
    <property type="match status" value="1"/>
</dbReference>
<dbReference type="InterPro" id="IPR020536">
    <property type="entry name" value="ThiI_AANH"/>
</dbReference>
<dbReference type="AlphaFoldDB" id="A0A1H0CAQ0"/>
<name>A0A1H0CAQ0_9BACI</name>
<dbReference type="SUPFAM" id="SSF52402">
    <property type="entry name" value="Adenine nucleotide alpha hydrolases-like"/>
    <property type="match status" value="1"/>
</dbReference>
<dbReference type="UniPathway" id="UPA00060"/>
<dbReference type="SUPFAM" id="SSF143437">
    <property type="entry name" value="THUMP domain-like"/>
    <property type="match status" value="1"/>
</dbReference>
<dbReference type="SMART" id="SM00981">
    <property type="entry name" value="THUMP"/>
    <property type="match status" value="1"/>
</dbReference>
<evidence type="ECO:0000256" key="13">
    <source>
        <dbReference type="ARBA" id="ARBA00061472"/>
    </source>
</evidence>
<feature type="binding site" evidence="19">
    <location>
        <position position="288"/>
    </location>
    <ligand>
        <name>ATP</name>
        <dbReference type="ChEBI" id="CHEBI:30616"/>
    </ligand>
</feature>
<dbReference type="Gene3D" id="3.40.50.620">
    <property type="entry name" value="HUPs"/>
    <property type="match status" value="1"/>
</dbReference>
<dbReference type="NCBIfam" id="TIGR00342">
    <property type="entry name" value="tRNA uracil 4-sulfurtransferase ThiI"/>
    <property type="match status" value="1"/>
</dbReference>
<protein>
    <recommendedName>
        <fullName evidence="15 19">Probable tRNA sulfurtransferase</fullName>
        <ecNumber evidence="14 19">2.8.1.4</ecNumber>
    </recommendedName>
    <alternativeName>
        <fullName evidence="16 19">Sulfur carrier protein ThiS sulfurtransferase</fullName>
    </alternativeName>
    <alternativeName>
        <fullName evidence="17 19">Thiamine biosynthesis protein ThiI</fullName>
    </alternativeName>
    <alternativeName>
        <fullName evidence="18 19">tRNA 4-thiouridine synthase</fullName>
    </alternativeName>
</protein>
<reference evidence="22" key="1">
    <citation type="submission" date="2016-10" db="EMBL/GenBank/DDBJ databases">
        <authorList>
            <person name="Varghese N."/>
            <person name="Submissions S."/>
        </authorList>
    </citation>
    <scope>NUCLEOTIDE SEQUENCE [LARGE SCALE GENOMIC DNA]</scope>
    <source>
        <strain evidence="22">CGMCC 1.10369</strain>
    </source>
</reference>
<feature type="binding site" evidence="19">
    <location>
        <position position="266"/>
    </location>
    <ligand>
        <name>ATP</name>
        <dbReference type="ChEBI" id="CHEBI:30616"/>
    </ligand>
</feature>
<dbReference type="GO" id="GO:0009229">
    <property type="term" value="P:thiamine diphosphate biosynthetic process"/>
    <property type="evidence" value="ECO:0007669"/>
    <property type="project" value="UniProtKB-UniRule"/>
</dbReference>
<evidence type="ECO:0000256" key="11">
    <source>
        <dbReference type="ARBA" id="ARBA00052330"/>
    </source>
</evidence>
<dbReference type="InterPro" id="IPR054173">
    <property type="entry name" value="ThiI_fer"/>
</dbReference>
<dbReference type="PANTHER" id="PTHR43209">
    <property type="entry name" value="TRNA SULFURTRANSFERASE"/>
    <property type="match status" value="1"/>
</dbReference>
<dbReference type="GO" id="GO:0005524">
    <property type="term" value="F:ATP binding"/>
    <property type="evidence" value="ECO:0007669"/>
    <property type="project" value="UniProtKB-UniRule"/>
</dbReference>
<dbReference type="GO" id="GO:0000049">
    <property type="term" value="F:tRNA binding"/>
    <property type="evidence" value="ECO:0007669"/>
    <property type="project" value="UniProtKB-UniRule"/>
</dbReference>
<dbReference type="GO" id="GO:0052837">
    <property type="term" value="P:thiazole biosynthetic process"/>
    <property type="evidence" value="ECO:0007669"/>
    <property type="project" value="TreeGrafter"/>
</dbReference>
<evidence type="ECO:0000256" key="10">
    <source>
        <dbReference type="ARBA" id="ARBA00050570"/>
    </source>
</evidence>
<evidence type="ECO:0000313" key="22">
    <source>
        <dbReference type="Proteomes" id="UP000198778"/>
    </source>
</evidence>
<dbReference type="RefSeq" id="WP_090841152.1">
    <property type="nucleotide sequence ID" value="NZ_FNIL01000002.1"/>
</dbReference>
<dbReference type="InterPro" id="IPR004114">
    <property type="entry name" value="THUMP_dom"/>
</dbReference>
<dbReference type="GO" id="GO:0009228">
    <property type="term" value="P:thiamine biosynthetic process"/>
    <property type="evidence" value="ECO:0007669"/>
    <property type="project" value="UniProtKB-KW"/>
</dbReference>
<dbReference type="Proteomes" id="UP000198778">
    <property type="component" value="Unassembled WGS sequence"/>
</dbReference>
<keyword evidence="5 19" id="KW-0808">Transferase</keyword>
<dbReference type="InterPro" id="IPR049962">
    <property type="entry name" value="THUMP_ThiI"/>
</dbReference>
<feature type="binding site" evidence="19">
    <location>
        <begin position="209"/>
        <end position="210"/>
    </location>
    <ligand>
        <name>ATP</name>
        <dbReference type="ChEBI" id="CHEBI:30616"/>
    </ligand>
</feature>
<evidence type="ECO:0000256" key="19">
    <source>
        <dbReference type="HAMAP-Rule" id="MF_00021"/>
    </source>
</evidence>
<dbReference type="Pfam" id="PF02568">
    <property type="entry name" value="ThiI"/>
    <property type="match status" value="1"/>
</dbReference>
<comment type="catalytic activity">
    <reaction evidence="11 19">
        <text>[ThiS sulfur-carrier protein]-C-terminal Gly-Gly-AMP + S-sulfanyl-L-cysteinyl-[cysteine desulfurase] + AH2 = [ThiS sulfur-carrier protein]-C-terminal-Gly-aminoethanethioate + L-cysteinyl-[cysteine desulfurase] + A + AMP + 2 H(+)</text>
        <dbReference type="Rhea" id="RHEA:43340"/>
        <dbReference type="Rhea" id="RHEA-COMP:12157"/>
        <dbReference type="Rhea" id="RHEA-COMP:12158"/>
        <dbReference type="Rhea" id="RHEA-COMP:12910"/>
        <dbReference type="Rhea" id="RHEA-COMP:19908"/>
        <dbReference type="ChEBI" id="CHEBI:13193"/>
        <dbReference type="ChEBI" id="CHEBI:15378"/>
        <dbReference type="ChEBI" id="CHEBI:17499"/>
        <dbReference type="ChEBI" id="CHEBI:29950"/>
        <dbReference type="ChEBI" id="CHEBI:61963"/>
        <dbReference type="ChEBI" id="CHEBI:90618"/>
        <dbReference type="ChEBI" id="CHEBI:232372"/>
        <dbReference type="ChEBI" id="CHEBI:456215"/>
    </reaction>
</comment>
<feature type="binding site" evidence="19">
    <location>
        <begin position="184"/>
        <end position="185"/>
    </location>
    <ligand>
        <name>ATP</name>
        <dbReference type="ChEBI" id="CHEBI:30616"/>
    </ligand>
</feature>
<accession>A0A1H0CAQ0</accession>
<dbReference type="HAMAP" id="MF_00021">
    <property type="entry name" value="ThiI"/>
    <property type="match status" value="1"/>
</dbReference>
<sequence>MKYEMILVRYAEMAIKGKNRKHFEKQLEQNIRRQLKDYADVKIKRTFGRMYIELNEEPLKEVCELLKDIFGISSFSPVVKTELNEAAIAEAALMVTRDSLNEKEGSFKVAVRRINKKFPTGSQEMNQRISKAVLIQMENLSVDLHQPDVELKVEIREEAAYISGGVIRGAGGLPVGTGGRALLLLSGGIDSPVAGYLAMKRGVTLEAIHFHSPPYTNERALQKVEDLTNILTRYGGKIKLHIVPFTESQLAIHQQIPDNCEITVMRRFMLRIAAEMAEQNNQKALITGESLGQVASQTLDSMYTINSVTAMPVLRPLITMDKMEVIEIAEKINTYQTSILPYEDCCTIFLPADPKTKPNEKKVSYYESFMDVDEYVNKAVEGIRTIELTGKREQDIEMENLL</sequence>
<dbReference type="GO" id="GO:0005829">
    <property type="term" value="C:cytosol"/>
    <property type="evidence" value="ECO:0007669"/>
    <property type="project" value="TreeGrafter"/>
</dbReference>
<keyword evidence="3 19" id="KW-0963">Cytoplasm</keyword>
<keyword evidence="7 19" id="KW-0067">ATP-binding</keyword>
<dbReference type="GO" id="GO:0004810">
    <property type="term" value="F:CCA tRNA nucleotidyltransferase activity"/>
    <property type="evidence" value="ECO:0007669"/>
    <property type="project" value="InterPro"/>
</dbReference>
<dbReference type="InterPro" id="IPR003720">
    <property type="entry name" value="tRNA_STrfase"/>
</dbReference>
<keyword evidence="4 19" id="KW-0820">tRNA-binding</keyword>
<evidence type="ECO:0000256" key="6">
    <source>
        <dbReference type="ARBA" id="ARBA00022741"/>
    </source>
</evidence>
<evidence type="ECO:0000256" key="17">
    <source>
        <dbReference type="ARBA" id="ARBA00077849"/>
    </source>
</evidence>
<comment type="pathway">
    <text evidence="2 19">Cofactor biosynthesis; thiamine diphosphate biosynthesis.</text>
</comment>
<evidence type="ECO:0000256" key="8">
    <source>
        <dbReference type="ARBA" id="ARBA00022884"/>
    </source>
</evidence>
<dbReference type="GO" id="GO:0002937">
    <property type="term" value="P:tRNA 4-thiouridine biosynthesis"/>
    <property type="evidence" value="ECO:0007669"/>
    <property type="project" value="TreeGrafter"/>
</dbReference>
<dbReference type="InterPro" id="IPR050102">
    <property type="entry name" value="tRNA_sulfurtransferase_ThiI"/>
</dbReference>
<dbReference type="GO" id="GO:0140741">
    <property type="term" value="F:tRNA-uracil-4 sulfurtransferase activity"/>
    <property type="evidence" value="ECO:0007669"/>
    <property type="project" value="UniProtKB-EC"/>
</dbReference>
<evidence type="ECO:0000256" key="3">
    <source>
        <dbReference type="ARBA" id="ARBA00022490"/>
    </source>
</evidence>
<dbReference type="CDD" id="cd01712">
    <property type="entry name" value="PPase_ThiI"/>
    <property type="match status" value="1"/>
</dbReference>
<comment type="catalytic activity">
    <reaction evidence="10 19">
        <text>[ThiI sulfur-carrier protein]-S-sulfanyl-L-cysteine + a uridine in tRNA + 2 reduced [2Fe-2S]-[ferredoxin] + ATP + H(+) = [ThiI sulfur-carrier protein]-L-cysteine + a 4-thiouridine in tRNA + 2 oxidized [2Fe-2S]-[ferredoxin] + AMP + diphosphate</text>
        <dbReference type="Rhea" id="RHEA:24176"/>
        <dbReference type="Rhea" id="RHEA-COMP:10000"/>
        <dbReference type="Rhea" id="RHEA-COMP:10001"/>
        <dbReference type="Rhea" id="RHEA-COMP:13337"/>
        <dbReference type="Rhea" id="RHEA-COMP:13338"/>
        <dbReference type="Rhea" id="RHEA-COMP:13339"/>
        <dbReference type="Rhea" id="RHEA-COMP:13340"/>
        <dbReference type="ChEBI" id="CHEBI:15378"/>
        <dbReference type="ChEBI" id="CHEBI:29950"/>
        <dbReference type="ChEBI" id="CHEBI:30616"/>
        <dbReference type="ChEBI" id="CHEBI:33019"/>
        <dbReference type="ChEBI" id="CHEBI:33737"/>
        <dbReference type="ChEBI" id="CHEBI:33738"/>
        <dbReference type="ChEBI" id="CHEBI:61963"/>
        <dbReference type="ChEBI" id="CHEBI:65315"/>
        <dbReference type="ChEBI" id="CHEBI:136798"/>
        <dbReference type="ChEBI" id="CHEBI:456215"/>
        <dbReference type="EC" id="2.8.1.4"/>
    </reaction>
</comment>
<dbReference type="FunFam" id="3.40.50.620:FF:000053">
    <property type="entry name" value="Probable tRNA sulfurtransferase"/>
    <property type="match status" value="1"/>
</dbReference>
<organism evidence="21 22">
    <name type="scientific">Alkalicoccus daliensis</name>
    <dbReference type="NCBI Taxonomy" id="745820"/>
    <lineage>
        <taxon>Bacteria</taxon>
        <taxon>Bacillati</taxon>
        <taxon>Bacillota</taxon>
        <taxon>Bacilli</taxon>
        <taxon>Bacillales</taxon>
        <taxon>Bacillaceae</taxon>
        <taxon>Alkalicoccus</taxon>
    </lineage>
</organism>
<dbReference type="PANTHER" id="PTHR43209:SF1">
    <property type="entry name" value="TRNA SULFURTRANSFERASE"/>
    <property type="match status" value="1"/>
</dbReference>
<evidence type="ECO:0000256" key="7">
    <source>
        <dbReference type="ARBA" id="ARBA00022840"/>
    </source>
</evidence>
<dbReference type="InterPro" id="IPR049961">
    <property type="entry name" value="ThiI_N"/>
</dbReference>
<evidence type="ECO:0000256" key="4">
    <source>
        <dbReference type="ARBA" id="ARBA00022555"/>
    </source>
</evidence>
<comment type="function">
    <text evidence="12 19">Catalyzes the ATP-dependent transfer of a sulfur to tRNA to produce 4-thiouridine in position 8 of tRNAs, which functions as a near-UV photosensor. Also catalyzes the transfer of sulfur to the sulfur carrier protein ThiS, forming ThiS-thiocarboxylate. This is a step in the synthesis of thiazole, in the thiamine biosynthesis pathway. The sulfur is donated as persulfide by IscS.</text>
</comment>
<feature type="binding site" evidence="19">
    <location>
        <position position="297"/>
    </location>
    <ligand>
        <name>ATP</name>
        <dbReference type="ChEBI" id="CHEBI:30616"/>
    </ligand>
</feature>
<evidence type="ECO:0000256" key="14">
    <source>
        <dbReference type="ARBA" id="ARBA00066827"/>
    </source>
</evidence>
<evidence type="ECO:0000256" key="2">
    <source>
        <dbReference type="ARBA" id="ARBA00004948"/>
    </source>
</evidence>
<dbReference type="STRING" id="745820.SAMN04488053_10225"/>
<evidence type="ECO:0000256" key="16">
    <source>
        <dbReference type="ARBA" id="ARBA00075337"/>
    </source>
</evidence>
<evidence type="ECO:0000313" key="21">
    <source>
        <dbReference type="EMBL" id="SDN54984.1"/>
    </source>
</evidence>
<dbReference type="EC" id="2.8.1.4" evidence="14 19"/>
<evidence type="ECO:0000256" key="9">
    <source>
        <dbReference type="ARBA" id="ARBA00022977"/>
    </source>
</evidence>
<keyword evidence="9 19" id="KW-0784">Thiamine biosynthesis</keyword>
<dbReference type="CDD" id="cd11716">
    <property type="entry name" value="THUMP_ThiI"/>
    <property type="match status" value="1"/>
</dbReference>
<comment type="similarity">
    <text evidence="13 19">Belongs to the ThiI family.</text>
</comment>
<dbReference type="OrthoDB" id="9773948at2"/>
<keyword evidence="8 19" id="KW-0694">RNA-binding</keyword>
<evidence type="ECO:0000256" key="12">
    <source>
        <dbReference type="ARBA" id="ARBA00058382"/>
    </source>
</evidence>
<evidence type="ECO:0000256" key="5">
    <source>
        <dbReference type="ARBA" id="ARBA00022679"/>
    </source>
</evidence>
<evidence type="ECO:0000256" key="18">
    <source>
        <dbReference type="ARBA" id="ARBA00080570"/>
    </source>
</evidence>
<dbReference type="EMBL" id="FNIL01000002">
    <property type="protein sequence ID" value="SDN54984.1"/>
    <property type="molecule type" value="Genomic_DNA"/>
</dbReference>
<dbReference type="InterPro" id="IPR014729">
    <property type="entry name" value="Rossmann-like_a/b/a_fold"/>
</dbReference>
<proteinExistence type="inferred from homology"/>
<comment type="subcellular location">
    <subcellularLocation>
        <location evidence="1 19">Cytoplasm</location>
    </subcellularLocation>
</comment>
<gene>
    <name evidence="19" type="primary">thiI</name>
    <name evidence="21" type="ORF">SAMN04488053_10225</name>
</gene>
<feature type="domain" description="THUMP" evidence="20">
    <location>
        <begin position="60"/>
        <end position="166"/>
    </location>
</feature>
<dbReference type="Gene3D" id="3.30.2130.30">
    <property type="match status" value="1"/>
</dbReference>
<dbReference type="Pfam" id="PF02926">
    <property type="entry name" value="THUMP"/>
    <property type="match status" value="1"/>
</dbReference>
<keyword evidence="6 19" id="KW-0547">Nucleotide-binding</keyword>
<evidence type="ECO:0000256" key="15">
    <source>
        <dbReference type="ARBA" id="ARBA00071867"/>
    </source>
</evidence>